<feature type="transmembrane region" description="Helical" evidence="9">
    <location>
        <begin position="32"/>
        <end position="51"/>
    </location>
</feature>
<reference evidence="11" key="2">
    <citation type="journal article" date="2021" name="PeerJ">
        <title>Extensive microbial diversity within the chicken gut microbiome revealed by metagenomics and culture.</title>
        <authorList>
            <person name="Gilroy R."/>
            <person name="Ravi A."/>
            <person name="Getino M."/>
            <person name="Pursley I."/>
            <person name="Horton D.L."/>
            <person name="Alikhan N.F."/>
            <person name="Baker D."/>
            <person name="Gharbi K."/>
            <person name="Hall N."/>
            <person name="Watson M."/>
            <person name="Adriaenssens E.M."/>
            <person name="Foster-Nyarko E."/>
            <person name="Jarju S."/>
            <person name="Secka A."/>
            <person name="Antonio M."/>
            <person name="Oren A."/>
            <person name="Chaudhuri R.R."/>
            <person name="La Ragione R."/>
            <person name="Hildebrand F."/>
            <person name="Pallen M.J."/>
        </authorList>
    </citation>
    <scope>NUCLEOTIDE SEQUENCE</scope>
    <source>
        <strain evidence="11">ChiW3-316</strain>
    </source>
</reference>
<keyword evidence="4" id="KW-1003">Cell membrane</keyword>
<comment type="caution">
    <text evidence="11">The sequence shown here is derived from an EMBL/GenBank/DDBJ whole genome shotgun (WGS) entry which is preliminary data.</text>
</comment>
<accession>A0A9D1SBA6</accession>
<evidence type="ECO:0000313" key="11">
    <source>
        <dbReference type="EMBL" id="HIU54079.1"/>
    </source>
</evidence>
<dbReference type="InterPro" id="IPR000540">
    <property type="entry name" value="Flag_MotA_CS"/>
</dbReference>
<dbReference type="InterPro" id="IPR002898">
    <property type="entry name" value="MotA_ExbB_proton_chnl"/>
</dbReference>
<feature type="domain" description="MotA/TolQ/ExbB proton channel" evidence="10">
    <location>
        <begin position="110"/>
        <end position="220"/>
    </location>
</feature>
<sequence>MSMGSLIAFIAGFVVVIGSIMSATDKPMAFIDIPSIIIVVGGTFVASFISYEAKNAVAGLKMALSTFRKHKDSENSLKDEVGRIVRWAYIIQKNGLQGLENEVTDDLRNENAFLAYGADLVVTGYTGAEIKQILEHMLESQAERNKRMTDVLMKLGGDAPAFGMLGTLIGLIIMLGNMAGDPSAIGPSMAVALVTTFYGIILARIVFIPMATKAAARNDVTLFKNNLQMEGLVLLAERKSPRYIQDKINSFVDTREQFLIDRDMNNTPAQ</sequence>
<name>A0A9D1SBA6_9PROT</name>
<dbReference type="InterPro" id="IPR047055">
    <property type="entry name" value="MotA-like"/>
</dbReference>
<evidence type="ECO:0000256" key="8">
    <source>
        <dbReference type="ARBA" id="ARBA00023136"/>
    </source>
</evidence>
<dbReference type="GO" id="GO:0005886">
    <property type="term" value="C:plasma membrane"/>
    <property type="evidence" value="ECO:0007669"/>
    <property type="project" value="UniProtKB-SubCell"/>
</dbReference>
<evidence type="ECO:0000256" key="7">
    <source>
        <dbReference type="ARBA" id="ARBA00022989"/>
    </source>
</evidence>
<dbReference type="Pfam" id="PF01618">
    <property type="entry name" value="MotA_ExbB"/>
    <property type="match status" value="1"/>
</dbReference>
<dbReference type="PROSITE" id="PS01307">
    <property type="entry name" value="MOTA"/>
    <property type="match status" value="1"/>
</dbReference>
<evidence type="ECO:0000256" key="2">
    <source>
        <dbReference type="ARBA" id="ARBA00008038"/>
    </source>
</evidence>
<keyword evidence="8 9" id="KW-0472">Membrane</keyword>
<proteinExistence type="inferred from homology"/>
<dbReference type="AlphaFoldDB" id="A0A9D1SBA6"/>
<evidence type="ECO:0000256" key="5">
    <source>
        <dbReference type="ARBA" id="ARBA00022692"/>
    </source>
</evidence>
<dbReference type="EMBL" id="DVNC01000058">
    <property type="protein sequence ID" value="HIU54079.1"/>
    <property type="molecule type" value="Genomic_DNA"/>
</dbReference>
<gene>
    <name evidence="11" type="ORF">IAD20_08385</name>
</gene>
<evidence type="ECO:0000259" key="10">
    <source>
        <dbReference type="Pfam" id="PF01618"/>
    </source>
</evidence>
<dbReference type="GO" id="GO:0071978">
    <property type="term" value="P:bacterial-type flagellum-dependent swarming motility"/>
    <property type="evidence" value="ECO:0007669"/>
    <property type="project" value="InterPro"/>
</dbReference>
<evidence type="ECO:0000256" key="9">
    <source>
        <dbReference type="SAM" id="Phobius"/>
    </source>
</evidence>
<dbReference type="Proteomes" id="UP000824107">
    <property type="component" value="Unassembled WGS sequence"/>
</dbReference>
<feature type="transmembrane region" description="Helical" evidence="9">
    <location>
        <begin position="155"/>
        <end position="176"/>
    </location>
</feature>
<dbReference type="PANTHER" id="PTHR30433:SF2">
    <property type="entry name" value="MOTILITY PROTEIN A"/>
    <property type="match status" value="1"/>
</dbReference>
<keyword evidence="6" id="KW-0283">Flagellar rotation</keyword>
<keyword evidence="5 9" id="KW-0812">Transmembrane</keyword>
<evidence type="ECO:0000313" key="12">
    <source>
        <dbReference type="Proteomes" id="UP000824107"/>
    </source>
</evidence>
<protein>
    <submittedName>
        <fullName evidence="11">MotA/TolQ/ExbB proton channel family protein</fullName>
    </submittedName>
</protein>
<dbReference type="PANTHER" id="PTHR30433">
    <property type="entry name" value="CHEMOTAXIS PROTEIN MOTA"/>
    <property type="match status" value="1"/>
</dbReference>
<evidence type="ECO:0000256" key="1">
    <source>
        <dbReference type="ARBA" id="ARBA00004651"/>
    </source>
</evidence>
<comment type="similarity">
    <text evidence="2">Belongs to the MotA family.</text>
</comment>
<keyword evidence="7 9" id="KW-1133">Transmembrane helix</keyword>
<dbReference type="GO" id="GO:0006935">
    <property type="term" value="P:chemotaxis"/>
    <property type="evidence" value="ECO:0007669"/>
    <property type="project" value="InterPro"/>
</dbReference>
<evidence type="ECO:0000256" key="3">
    <source>
        <dbReference type="ARBA" id="ARBA00022448"/>
    </source>
</evidence>
<evidence type="ECO:0000256" key="6">
    <source>
        <dbReference type="ARBA" id="ARBA00022779"/>
    </source>
</evidence>
<organism evidence="11 12">
    <name type="scientific">Candidatus Scatocola faecipullorum</name>
    <dbReference type="NCBI Taxonomy" id="2840917"/>
    <lineage>
        <taxon>Bacteria</taxon>
        <taxon>Pseudomonadati</taxon>
        <taxon>Pseudomonadota</taxon>
        <taxon>Alphaproteobacteria</taxon>
        <taxon>Rhodospirillales</taxon>
        <taxon>Rhodospirillaceae</taxon>
        <taxon>Rhodospirillaceae incertae sedis</taxon>
        <taxon>Candidatus Scatocola</taxon>
    </lineage>
</organism>
<evidence type="ECO:0000256" key="4">
    <source>
        <dbReference type="ARBA" id="ARBA00022475"/>
    </source>
</evidence>
<feature type="transmembrane region" description="Helical" evidence="9">
    <location>
        <begin position="188"/>
        <end position="207"/>
    </location>
</feature>
<comment type="subcellular location">
    <subcellularLocation>
        <location evidence="1">Cell membrane</location>
        <topology evidence="1">Multi-pass membrane protein</topology>
    </subcellularLocation>
</comment>
<reference evidence="11" key="1">
    <citation type="submission" date="2020-10" db="EMBL/GenBank/DDBJ databases">
        <authorList>
            <person name="Gilroy R."/>
        </authorList>
    </citation>
    <scope>NUCLEOTIDE SEQUENCE</scope>
    <source>
        <strain evidence="11">ChiW3-316</strain>
    </source>
</reference>
<keyword evidence="3" id="KW-0813">Transport</keyword>